<reference evidence="1 2" key="1">
    <citation type="submission" date="2018-05" db="EMBL/GenBank/DDBJ databases">
        <title>Complete Genome Sequences of Extremely Thermoacidophilic, Metal-Mobilizing Type-Strain Members of the Archaeal Family Sulfolobaceae: Acidianus brierleyi DSM-1651T, Acidianus sulfidivorans DSM-18786T, Metallosphaera hakonensis DSM-7519T, and Metallosphaera prunae DSM-10039T.</title>
        <authorList>
            <person name="Counts J.A."/>
            <person name="Kelly R.M."/>
        </authorList>
    </citation>
    <scope>NUCLEOTIDE SEQUENCE [LARGE SCALE GENOMIC DNA]</scope>
    <source>
        <strain evidence="1 2">HO1-1</strain>
    </source>
</reference>
<dbReference type="OrthoDB" id="35796at2157"/>
<dbReference type="GeneID" id="36834335"/>
<name>A0A2U9IS58_9CREN</name>
<organism evidence="1 2">
    <name type="scientific">Metallosphaera hakonensis JCM 8857 = DSM 7519</name>
    <dbReference type="NCBI Taxonomy" id="1293036"/>
    <lineage>
        <taxon>Archaea</taxon>
        <taxon>Thermoproteota</taxon>
        <taxon>Thermoprotei</taxon>
        <taxon>Sulfolobales</taxon>
        <taxon>Sulfolobaceae</taxon>
        <taxon>Metallosphaera</taxon>
    </lineage>
</organism>
<dbReference type="AlphaFoldDB" id="A0A2U9IS58"/>
<dbReference type="EMBL" id="CP029287">
    <property type="protein sequence ID" value="AWR98881.1"/>
    <property type="molecule type" value="Genomic_DNA"/>
</dbReference>
<sequence>MDFIELATRVGIEKDKAIYVYRRMNGGYYMKIYYSRSPILFHISKWPTLYLKSRKFYSRLAEPGYDQAVQLLITMDVVSVIGMSSVILNRPLQVQKARDDIKVAYDAIREEAIRNSIYPYPEEGEVKLTQDFFPFITDLVNKRREDDSRDQLEVLNDIAYDSEVMEETRRKYPWAKTVGRRDSLKALGLAGTLEEFLEKKKLELFYLVAQRTRYIDRLLVEGGITKTVRSLESPESDLDPEFLEIWEKLKQTVLEVSNYV</sequence>
<proteinExistence type="predicted"/>
<reference evidence="2" key="2">
    <citation type="submission" date="2020-03" db="EMBL/GenBank/DDBJ databases">
        <title>Complete Genome Sequences of Extremely Thermoacidophilic, Metal-Mobilizing Type-Strain Members of the Archaeal Family Sulfolobaceae: Acidianus brierleyi DSM-1651T, Acidianus sulfidivorans DSM-18786T, Metallosphaera hakonensis DSM-7519T, and Metallosphaera prunae DSM-10039T.</title>
        <authorList>
            <person name="Counts J.A."/>
            <person name="Kelly R.M."/>
        </authorList>
    </citation>
    <scope>NUCLEOTIDE SEQUENCE [LARGE SCALE GENOMIC DNA]</scope>
    <source>
        <strain evidence="2">HO1-1</strain>
    </source>
</reference>
<dbReference type="KEGG" id="mhk:DFR87_03295"/>
<gene>
    <name evidence="1" type="ORF">DFR87_03295</name>
</gene>
<evidence type="ECO:0000313" key="2">
    <source>
        <dbReference type="Proteomes" id="UP000247586"/>
    </source>
</evidence>
<protein>
    <submittedName>
        <fullName evidence="1">Uncharacterized protein</fullName>
    </submittedName>
</protein>
<keyword evidence="2" id="KW-1185">Reference proteome</keyword>
<dbReference type="RefSeq" id="WP_110368900.1">
    <property type="nucleotide sequence ID" value="NZ_BBBA01000009.1"/>
</dbReference>
<dbReference type="Proteomes" id="UP000247586">
    <property type="component" value="Chromosome"/>
</dbReference>
<dbReference type="STRING" id="1293036.GCA_001315825_01662"/>
<reference evidence="2" key="3">
    <citation type="submission" date="2020-03" db="EMBL/GenBank/DDBJ databases">
        <title>Sequencing and Assembly of Multiple Reported Metal-Biooxidizing Members of the Extremely Thermoacidophilic Archaeal Family Sulfolobaceae.</title>
        <authorList>
            <person name="Counts J.A."/>
            <person name="Kelly R.M."/>
        </authorList>
    </citation>
    <scope>NUCLEOTIDE SEQUENCE [LARGE SCALE GENOMIC DNA]</scope>
    <source>
        <strain evidence="2">HO1-1</strain>
    </source>
</reference>
<accession>A0A2U9IS58</accession>
<evidence type="ECO:0000313" key="1">
    <source>
        <dbReference type="EMBL" id="AWR98881.1"/>
    </source>
</evidence>